<evidence type="ECO:0000313" key="4">
    <source>
        <dbReference type="Proteomes" id="UP001151478"/>
    </source>
</evidence>
<keyword evidence="3" id="KW-0238">DNA-binding</keyword>
<dbReference type="InterPro" id="IPR046947">
    <property type="entry name" value="LytR-like"/>
</dbReference>
<keyword evidence="1" id="KW-0472">Membrane</keyword>
<dbReference type="SMART" id="SM00850">
    <property type="entry name" value="LytTR"/>
    <property type="match status" value="1"/>
</dbReference>
<accession>A0ABT5S8W8</accession>
<reference evidence="3" key="1">
    <citation type="submission" date="2023-02" db="EMBL/GenBank/DDBJ databases">
        <title>Polaribacter ponticola sp. nov., isolated from seawater.</title>
        <authorList>
            <person name="Baek J.H."/>
            <person name="Kim J.M."/>
            <person name="Choi D.G."/>
            <person name="Jeon C.O."/>
        </authorList>
    </citation>
    <scope>NUCLEOTIDE SEQUENCE</scope>
    <source>
        <strain evidence="3">MSW5</strain>
    </source>
</reference>
<dbReference type="EMBL" id="JAOSLC020000003">
    <property type="protein sequence ID" value="MDD7914269.1"/>
    <property type="molecule type" value="Genomic_DNA"/>
</dbReference>
<dbReference type="Proteomes" id="UP001151478">
    <property type="component" value="Unassembled WGS sequence"/>
</dbReference>
<sequence length="289" mass="34179">MKIDSKLLLKKNILIISIVLLIAICFETFQQIFYIKRFNLYNDVAFLELFKNQIYRWIIWFFIGFILLFSIKKDVDKKINTKIILKYLGIILALVLINILFISLLSFFINSDTNSISRFFQEYFLFYLFQKSPIYILGYIAISIILFLNYSKELLEIEVQKLINVKATNRNLYEKLKKSNTDRAKVLKVKVGNNLKIIPIDKITWLEADDYCVMVHSIDLPSYSMRISLKSLENILDNHFLRVHRKSIVNMKKVKELNLNRNPNLILENNKQVLVSKSNLKKVKDYLSN</sequence>
<evidence type="ECO:0000313" key="3">
    <source>
        <dbReference type="EMBL" id="MDD7914269.1"/>
    </source>
</evidence>
<organism evidence="3 4">
    <name type="scientific">Polaribacter ponticola</name>
    <dbReference type="NCBI Taxonomy" id="2978475"/>
    <lineage>
        <taxon>Bacteria</taxon>
        <taxon>Pseudomonadati</taxon>
        <taxon>Bacteroidota</taxon>
        <taxon>Flavobacteriia</taxon>
        <taxon>Flavobacteriales</taxon>
        <taxon>Flavobacteriaceae</taxon>
    </lineage>
</organism>
<dbReference type="Gene3D" id="2.40.50.1020">
    <property type="entry name" value="LytTr DNA-binding domain"/>
    <property type="match status" value="1"/>
</dbReference>
<feature type="transmembrane region" description="Helical" evidence="1">
    <location>
        <begin position="54"/>
        <end position="71"/>
    </location>
</feature>
<name>A0ABT5S8W8_9FLAO</name>
<evidence type="ECO:0000259" key="2">
    <source>
        <dbReference type="PROSITE" id="PS50930"/>
    </source>
</evidence>
<proteinExistence type="predicted"/>
<feature type="domain" description="HTH LytTR-type" evidence="2">
    <location>
        <begin position="187"/>
        <end position="289"/>
    </location>
</feature>
<protein>
    <submittedName>
        <fullName evidence="3">LytTR family transcriptional regulator DNA-binding domain-containing protein</fullName>
    </submittedName>
</protein>
<evidence type="ECO:0000256" key="1">
    <source>
        <dbReference type="SAM" id="Phobius"/>
    </source>
</evidence>
<dbReference type="RefSeq" id="WP_265724891.1">
    <property type="nucleotide sequence ID" value="NZ_JAOSLC020000003.1"/>
</dbReference>
<feature type="transmembrane region" description="Helical" evidence="1">
    <location>
        <begin position="83"/>
        <end position="109"/>
    </location>
</feature>
<gene>
    <name evidence="3" type="ORF">N5A56_007475</name>
</gene>
<feature type="transmembrane region" description="Helical" evidence="1">
    <location>
        <begin position="12"/>
        <end position="34"/>
    </location>
</feature>
<dbReference type="GO" id="GO:0003677">
    <property type="term" value="F:DNA binding"/>
    <property type="evidence" value="ECO:0007669"/>
    <property type="project" value="UniProtKB-KW"/>
</dbReference>
<keyword evidence="1" id="KW-0812">Transmembrane</keyword>
<feature type="transmembrane region" description="Helical" evidence="1">
    <location>
        <begin position="134"/>
        <end position="151"/>
    </location>
</feature>
<dbReference type="PANTHER" id="PTHR37299">
    <property type="entry name" value="TRANSCRIPTIONAL REGULATOR-RELATED"/>
    <property type="match status" value="1"/>
</dbReference>
<keyword evidence="1" id="KW-1133">Transmembrane helix</keyword>
<dbReference type="Pfam" id="PF04397">
    <property type="entry name" value="LytTR"/>
    <property type="match status" value="1"/>
</dbReference>
<keyword evidence="4" id="KW-1185">Reference proteome</keyword>
<dbReference type="PROSITE" id="PS50930">
    <property type="entry name" value="HTH_LYTTR"/>
    <property type="match status" value="1"/>
</dbReference>
<dbReference type="PANTHER" id="PTHR37299:SF1">
    <property type="entry name" value="STAGE 0 SPORULATION PROTEIN A HOMOLOG"/>
    <property type="match status" value="1"/>
</dbReference>
<dbReference type="InterPro" id="IPR007492">
    <property type="entry name" value="LytTR_DNA-bd_dom"/>
</dbReference>
<comment type="caution">
    <text evidence="3">The sequence shown here is derived from an EMBL/GenBank/DDBJ whole genome shotgun (WGS) entry which is preliminary data.</text>
</comment>